<proteinExistence type="predicted"/>
<organism evidence="1 2">
    <name type="scientific">Aliarcobacter skirrowii</name>
    <dbReference type="NCBI Taxonomy" id="28200"/>
    <lineage>
        <taxon>Bacteria</taxon>
        <taxon>Pseudomonadati</taxon>
        <taxon>Campylobacterota</taxon>
        <taxon>Epsilonproteobacteria</taxon>
        <taxon>Campylobacterales</taxon>
        <taxon>Arcobacteraceae</taxon>
        <taxon>Aliarcobacter</taxon>
    </lineage>
</organism>
<protein>
    <recommendedName>
        <fullName evidence="3">SprA-related family protein</fullName>
    </recommendedName>
</protein>
<dbReference type="RefSeq" id="WP_109158306.1">
    <property type="nucleotide sequence ID" value="NZ_QEYI01000003.1"/>
</dbReference>
<dbReference type="InterPro" id="IPR021973">
    <property type="entry name" value="SprA-related"/>
</dbReference>
<name>A0A2U2C0K8_9BACT</name>
<accession>A0A2U2C0K8</accession>
<dbReference type="AlphaFoldDB" id="A0A2U2C0K8"/>
<comment type="caution">
    <text evidence="1">The sequence shown here is derived from an EMBL/GenBank/DDBJ whole genome shotgun (WGS) entry which is preliminary data.</text>
</comment>
<dbReference type="Pfam" id="PF12118">
    <property type="entry name" value="SprA-related"/>
    <property type="match status" value="1"/>
</dbReference>
<evidence type="ECO:0000313" key="1">
    <source>
        <dbReference type="EMBL" id="PWE21562.1"/>
    </source>
</evidence>
<evidence type="ECO:0000313" key="2">
    <source>
        <dbReference type="Proteomes" id="UP000245014"/>
    </source>
</evidence>
<dbReference type="EMBL" id="QEYI01000003">
    <property type="protein sequence ID" value="PWE21562.1"/>
    <property type="molecule type" value="Genomic_DNA"/>
</dbReference>
<sequence>MEISDSYASASIIYSQLALKKSQLANIDKNEFEKSTFEKYDSANEISKYDEKDYERVLNRFKNSDSEVRNHEQLHASLGTTTTPISYNYQVGPDGKLYATGGSVRFDTSIPQDKEAAIQKLDELKDASSAPDGLSRADSSIAQAANLNKMLIQSMQEGAIL</sequence>
<reference evidence="1 2" key="1">
    <citation type="submission" date="2018-05" db="EMBL/GenBank/DDBJ databases">
        <title>Antimicrobial susceptibility testing and genomic analysis of Arcobacter skirrowii strains and one Arcobacter butzleri isolated from German poultry farms.</title>
        <authorList>
            <person name="Haenel I."/>
            <person name="Hotzel H."/>
            <person name="Tomaso H."/>
            <person name="Busch A."/>
        </authorList>
    </citation>
    <scope>NUCLEOTIDE SEQUENCE [LARGE SCALE GENOMIC DNA]</scope>
    <source>
        <strain evidence="2">v</strain>
    </source>
</reference>
<gene>
    <name evidence="1" type="ORF">DF188_04920</name>
</gene>
<evidence type="ECO:0008006" key="3">
    <source>
        <dbReference type="Google" id="ProtNLM"/>
    </source>
</evidence>
<dbReference type="STRING" id="28200.GCA_001572935_00170"/>
<dbReference type="Proteomes" id="UP000245014">
    <property type="component" value="Unassembled WGS sequence"/>
</dbReference>